<evidence type="ECO:0000256" key="4">
    <source>
        <dbReference type="ARBA" id="ARBA00023263"/>
    </source>
</evidence>
<dbReference type="InterPro" id="IPR039458">
    <property type="entry name" value="FimA-like"/>
</dbReference>
<comment type="caution">
    <text evidence="6">The sequence shown here is derived from an EMBL/GenBank/DDBJ whole genome shotgun (WGS) entry which is preliminary data.</text>
</comment>
<feature type="chain" id="PRO_5046622427" evidence="5">
    <location>
        <begin position="27"/>
        <end position="177"/>
    </location>
</feature>
<evidence type="ECO:0000256" key="2">
    <source>
        <dbReference type="ARBA" id="ARBA00006671"/>
    </source>
</evidence>
<keyword evidence="3 5" id="KW-0732">Signal</keyword>
<keyword evidence="4" id="KW-0281">Fimbrium</keyword>
<evidence type="ECO:0000313" key="7">
    <source>
        <dbReference type="Proteomes" id="UP000886900"/>
    </source>
</evidence>
<protein>
    <submittedName>
        <fullName evidence="6">Type 1 fimbrial protein</fullName>
    </submittedName>
</protein>
<reference evidence="6" key="1">
    <citation type="submission" date="2021-06" db="EMBL/GenBank/DDBJ databases">
        <title>Updating the genus Pseudomonas: Description of 43 new species and partition of the Pseudomonas putida group.</title>
        <authorList>
            <person name="Girard L."/>
            <person name="Lood C."/>
            <person name="Vandamme P."/>
            <person name="Rokni-Zadeh H."/>
            <person name="Van Noort V."/>
            <person name="Hofte M."/>
            <person name="Lavigne R."/>
            <person name="De Mot R."/>
        </authorList>
    </citation>
    <scope>NUCLEOTIDE SEQUENCE</scope>
    <source>
        <strain evidence="6">SWRI79</strain>
    </source>
</reference>
<dbReference type="Proteomes" id="UP000886900">
    <property type="component" value="Unassembled WGS sequence"/>
</dbReference>
<dbReference type="EMBL" id="JAHSTV010000010">
    <property type="protein sequence ID" value="MBV4465853.1"/>
    <property type="molecule type" value="Genomic_DNA"/>
</dbReference>
<dbReference type="PANTHER" id="PTHR33420">
    <property type="entry name" value="FIMBRIAL SUBUNIT ELFA-RELATED"/>
    <property type="match status" value="1"/>
</dbReference>
<accession>A0ABS6PZF7</accession>
<comment type="subcellular location">
    <subcellularLocation>
        <location evidence="1">Fimbrium</location>
    </subcellularLocation>
</comment>
<evidence type="ECO:0000313" key="6">
    <source>
        <dbReference type="EMBL" id="MBV4465853.1"/>
    </source>
</evidence>
<dbReference type="RefSeq" id="WP_217857827.1">
    <property type="nucleotide sequence ID" value="NZ_JAHSTV010000010.1"/>
</dbReference>
<comment type="similarity">
    <text evidence="2">Belongs to the fimbrial protein family.</text>
</comment>
<sequence length="177" mass="17865">MRNKFYSFALTGVVVASSLMSAAVFASDGTINITGALTDQTCTVTSSASVGLDSLGISAVPDGQAAGFKPFSITLSSCAASLDGKVVQAGFEPGPNTDLSTGRLNLTGPDADKAANVQLQLRNYDNSVIKIGDNTSDKGATIANSGATLNYLVGYYANGAAGAGSANSTVTYSIIYP</sequence>
<evidence type="ECO:0000256" key="3">
    <source>
        <dbReference type="ARBA" id="ARBA00022729"/>
    </source>
</evidence>
<organism evidence="6 7">
    <name type="scientific">Pseudomonas farris</name>
    <dbReference type="NCBI Taxonomy" id="2841207"/>
    <lineage>
        <taxon>Bacteria</taxon>
        <taxon>Pseudomonadati</taxon>
        <taxon>Pseudomonadota</taxon>
        <taxon>Gammaproteobacteria</taxon>
        <taxon>Pseudomonadales</taxon>
        <taxon>Pseudomonadaceae</taxon>
        <taxon>Pseudomonas</taxon>
    </lineage>
</organism>
<name>A0ABS6PZF7_9PSED</name>
<evidence type="ECO:0000256" key="5">
    <source>
        <dbReference type="SAM" id="SignalP"/>
    </source>
</evidence>
<dbReference type="InterPro" id="IPR050263">
    <property type="entry name" value="Bact_Fimbrial_Adh_Pro"/>
</dbReference>
<keyword evidence="7" id="KW-1185">Reference proteome</keyword>
<feature type="signal peptide" evidence="5">
    <location>
        <begin position="1"/>
        <end position="26"/>
    </location>
</feature>
<dbReference type="PANTHER" id="PTHR33420:SF3">
    <property type="entry name" value="FIMBRIAL SUBUNIT ELFA"/>
    <property type="match status" value="1"/>
</dbReference>
<proteinExistence type="inferred from homology"/>
<gene>
    <name evidence="6" type="ORF">KVG95_21225</name>
</gene>
<dbReference type="Pfam" id="PF16970">
    <property type="entry name" value="FimA"/>
    <property type="match status" value="1"/>
</dbReference>
<evidence type="ECO:0000256" key="1">
    <source>
        <dbReference type="ARBA" id="ARBA00004561"/>
    </source>
</evidence>